<accession>A0ABS3PWF3</accession>
<dbReference type="Pfam" id="PF11276">
    <property type="entry name" value="DUF3078"/>
    <property type="match status" value="1"/>
</dbReference>
<sequence>MRKWILVALLLCSVTALAQVRKAKAQIVSAKVEPIKMPKDTTTIRLTFNRMKRAEEKWFKFNQVTLNMSEVAFSNWSAGGENSVSGLMTGRFRRRYNERTFFWDNILEIDYGINAQTGRELRKTDDKFLIVSSFGYRGNTQSYWYYTARYQLLTQMSNGYKYPDTDHPISKLFAPAYITFGLGAEYAPQRIKLNLFLSPMTLKTTVVLNKALSEQGAFGVEQGKRTNSELGFSISGRWDKKLMENMDLNTNFTLYGDYLKNFGNIDIDWETGLNLKVNNYVQARIGLHIKYDDDVKFESYKDNAGVTHSYGARTQFKQLLGVGVLYTF</sequence>
<evidence type="ECO:0000313" key="2">
    <source>
        <dbReference type="EMBL" id="MBO1883658.1"/>
    </source>
</evidence>
<name>A0ABS3PWF3_9FLAO</name>
<dbReference type="EMBL" id="JAGDYP010000002">
    <property type="protein sequence ID" value="MBO1883658.1"/>
    <property type="molecule type" value="Genomic_DNA"/>
</dbReference>
<evidence type="ECO:0000256" key="1">
    <source>
        <dbReference type="SAM" id="SignalP"/>
    </source>
</evidence>
<protein>
    <submittedName>
        <fullName evidence="2">DUF3078 domain-containing protein</fullName>
    </submittedName>
</protein>
<keyword evidence="1" id="KW-0732">Signal</keyword>
<gene>
    <name evidence="2" type="ORF">J4N46_04285</name>
</gene>
<feature type="chain" id="PRO_5045166935" evidence="1">
    <location>
        <begin position="19"/>
        <end position="328"/>
    </location>
</feature>
<comment type="caution">
    <text evidence="2">The sequence shown here is derived from an EMBL/GenBank/DDBJ whole genome shotgun (WGS) entry which is preliminary data.</text>
</comment>
<organism evidence="2 3">
    <name type="scientific">Capnocytophaga bilenii</name>
    <dbReference type="NCBI Taxonomy" id="2819369"/>
    <lineage>
        <taxon>Bacteria</taxon>
        <taxon>Pseudomonadati</taxon>
        <taxon>Bacteroidota</taxon>
        <taxon>Flavobacteriia</taxon>
        <taxon>Flavobacteriales</taxon>
        <taxon>Flavobacteriaceae</taxon>
        <taxon>Capnocytophaga</taxon>
    </lineage>
</organism>
<dbReference type="Proteomes" id="UP000681610">
    <property type="component" value="Unassembled WGS sequence"/>
</dbReference>
<proteinExistence type="predicted"/>
<keyword evidence="3" id="KW-1185">Reference proteome</keyword>
<dbReference type="InterPro" id="IPR021428">
    <property type="entry name" value="DUF3078"/>
</dbReference>
<dbReference type="Pfam" id="PF04338">
    <property type="entry name" value="DUF481"/>
    <property type="match status" value="1"/>
</dbReference>
<reference evidence="2 3" key="1">
    <citation type="submission" date="2021-03" db="EMBL/GenBank/DDBJ databases">
        <title>Isolation and description of Capnocytophaga bilenii sp. nov., a novel Capnocytophaga species, isolated from a gingivitis subject.</title>
        <authorList>
            <person name="Antezack A."/>
            <person name="Monnet-Corti V."/>
            <person name="La Scola B."/>
        </authorList>
    </citation>
    <scope>NUCLEOTIDE SEQUENCE [LARGE SCALE GENOMIC DNA]</scope>
    <source>
        <strain evidence="2 3">Marseille-Q4570</strain>
    </source>
</reference>
<evidence type="ECO:0000313" key="3">
    <source>
        <dbReference type="Proteomes" id="UP000681610"/>
    </source>
</evidence>
<dbReference type="RefSeq" id="WP_208058275.1">
    <property type="nucleotide sequence ID" value="NZ_JAGDYP010000002.1"/>
</dbReference>
<feature type="signal peptide" evidence="1">
    <location>
        <begin position="1"/>
        <end position="18"/>
    </location>
</feature>
<dbReference type="InterPro" id="IPR007433">
    <property type="entry name" value="DUF481"/>
</dbReference>